<protein>
    <submittedName>
        <fullName evidence="2">Uncharacterized protein</fullName>
    </submittedName>
</protein>
<organism evidence="2 3">
    <name type="scientific">Burkholderia anthina</name>
    <dbReference type="NCBI Taxonomy" id="179879"/>
    <lineage>
        <taxon>Bacteria</taxon>
        <taxon>Pseudomonadati</taxon>
        <taxon>Pseudomonadota</taxon>
        <taxon>Betaproteobacteria</taxon>
        <taxon>Burkholderiales</taxon>
        <taxon>Burkholderiaceae</taxon>
        <taxon>Burkholderia</taxon>
        <taxon>Burkholderia cepacia complex</taxon>
    </lineage>
</organism>
<accession>A0ABS2BA76</accession>
<evidence type="ECO:0000313" key="2">
    <source>
        <dbReference type="EMBL" id="MBM2769271.1"/>
    </source>
</evidence>
<dbReference type="Proteomes" id="UP000755577">
    <property type="component" value="Unassembled WGS sequence"/>
</dbReference>
<reference evidence="2 3" key="1">
    <citation type="submission" date="2021-02" db="EMBL/GenBank/DDBJ databases">
        <title>Draft genome of the type strains Burkholderia anthina DSM16086.</title>
        <authorList>
            <person name="Hertel R."/>
            <person name="Meissner J."/>
            <person name="Poehlein A."/>
            <person name="Daniel R."/>
            <person name="Commichau F.M."/>
        </authorList>
    </citation>
    <scope>NUCLEOTIDE SEQUENCE [LARGE SCALE GENOMIC DNA]</scope>
    <source>
        <strain evidence="2 3">DSM 16086</strain>
    </source>
</reference>
<evidence type="ECO:0000313" key="3">
    <source>
        <dbReference type="Proteomes" id="UP000755577"/>
    </source>
</evidence>
<name>A0ABS2BA76_9BURK</name>
<sequence length="201" mass="21625">MKKACMMRAAARCHERIGGHGSRWMATRAPVRGCISRKTVDPGNARRWPGRAAAGRPRAEQRMGTRGVWAVNGFMRSGSMSEKCMVHSEQASCRFDVVTAGRMRNELHIAGPTFAGSGQTIVVPAGACAGRAAQQALCVAQVVRDAGAECCTPPHGFDASPYASVFPRLAWILYELREAGRRKNDAERLAIGERGTGGQRG</sequence>
<dbReference type="GeneID" id="80427490"/>
<proteinExistence type="predicted"/>
<keyword evidence="3" id="KW-1185">Reference proteome</keyword>
<gene>
    <name evidence="2" type="ORF">JQK92_22910</name>
</gene>
<dbReference type="EMBL" id="JAFCIQ010000018">
    <property type="protein sequence ID" value="MBM2769271.1"/>
    <property type="molecule type" value="Genomic_DNA"/>
</dbReference>
<feature type="region of interest" description="Disordered" evidence="1">
    <location>
        <begin position="42"/>
        <end position="61"/>
    </location>
</feature>
<evidence type="ECO:0000256" key="1">
    <source>
        <dbReference type="SAM" id="MobiDB-lite"/>
    </source>
</evidence>
<dbReference type="RefSeq" id="WP_174925738.1">
    <property type="nucleotide sequence ID" value="NZ_CABVLY010000004.1"/>
</dbReference>
<comment type="caution">
    <text evidence="2">The sequence shown here is derived from an EMBL/GenBank/DDBJ whole genome shotgun (WGS) entry which is preliminary data.</text>
</comment>
<feature type="compositionally biased region" description="Low complexity" evidence="1">
    <location>
        <begin position="42"/>
        <end position="56"/>
    </location>
</feature>